<evidence type="ECO:0000256" key="1">
    <source>
        <dbReference type="SAM" id="MobiDB-lite"/>
    </source>
</evidence>
<accession>A0A8S2Q9Z0</accession>
<dbReference type="Proteomes" id="UP000681720">
    <property type="component" value="Unassembled WGS sequence"/>
</dbReference>
<dbReference type="AlphaFoldDB" id="A0A8S2Q9Z0"/>
<dbReference type="EMBL" id="CAJOBH010008876">
    <property type="protein sequence ID" value="CAF4125666.1"/>
    <property type="molecule type" value="Genomic_DNA"/>
</dbReference>
<feature type="compositionally biased region" description="Acidic residues" evidence="1">
    <location>
        <begin position="178"/>
        <end position="198"/>
    </location>
</feature>
<dbReference type="GO" id="GO:0045055">
    <property type="term" value="P:regulated exocytosis"/>
    <property type="evidence" value="ECO:0007669"/>
    <property type="project" value="TreeGrafter"/>
</dbReference>
<protein>
    <submittedName>
        <fullName evidence="2">Uncharacterized protein</fullName>
    </submittedName>
</protein>
<reference evidence="2" key="1">
    <citation type="submission" date="2021-02" db="EMBL/GenBank/DDBJ databases">
        <authorList>
            <person name="Nowell W R."/>
        </authorList>
    </citation>
    <scope>NUCLEOTIDE SEQUENCE</scope>
</reference>
<proteinExistence type="predicted"/>
<sequence>MVHYQTGPGYPLYYSAQTTILDGLTGEPILDRSIEQTVGVQSSPLTISFKQRGHDMFIYWMGECDVVDSSKERKIDYDKNAPSVLLSQADICKLRYQTTSFTALHGLTQSMKPPGILIYNSNHHVALERSTTKPSSIDVENFLQQYPDYVSVYKSWQRLDNYMQNQDVADTTPSTLADDNDDEPSLTDDSDENDNADDAEFRSSRKKYKRHVGPHDNGGLQRIISTGTLAPSFEPNSKSTIDLIFATYWIPSDTSTLLAANERTCIEDGMAKEEERLKSTNANFYGMDHDAYEHYIEDLCTNKTRLYETVLKISPDIISQSSSRTGNACCSCEVELKKNAPYILAGLGVSGGLLLLANRNIPAMSVPVLSSAADRVAYALRWSGLEGISMVTAVWCVIGVRAKYGTESTEPDSNQHLKVTQKMLTNATESFLTFTAAKLALATVLEPNNLRLIPALSGLFIIGRYSFDAAINHPSRTFGYTINAVATFTAYGLFLYKLLTGGLHSNILPFPLR</sequence>
<dbReference type="EMBL" id="CAJOBJ010007558">
    <property type="protein sequence ID" value="CAF4089163.1"/>
    <property type="molecule type" value="Genomic_DNA"/>
</dbReference>
<dbReference type="Proteomes" id="UP000681967">
    <property type="component" value="Unassembled WGS sequence"/>
</dbReference>
<dbReference type="GO" id="GO:0032588">
    <property type="term" value="C:trans-Golgi network membrane"/>
    <property type="evidence" value="ECO:0007669"/>
    <property type="project" value="TreeGrafter"/>
</dbReference>
<dbReference type="GO" id="GO:0005765">
    <property type="term" value="C:lysosomal membrane"/>
    <property type="evidence" value="ECO:0007669"/>
    <property type="project" value="TreeGrafter"/>
</dbReference>
<dbReference type="PANTHER" id="PTHR31004:SF1">
    <property type="entry name" value="TRANSMEMBRANE PROTEIN 79"/>
    <property type="match status" value="1"/>
</dbReference>
<dbReference type="PANTHER" id="PTHR31004">
    <property type="entry name" value="TRANSMEMBRANE PROTEIN 79"/>
    <property type="match status" value="1"/>
</dbReference>
<gene>
    <name evidence="3" type="ORF">BYL167_LOCUS20293</name>
    <name evidence="2" type="ORF">GIL414_LOCUS16506</name>
</gene>
<feature type="region of interest" description="Disordered" evidence="1">
    <location>
        <begin position="170"/>
        <end position="220"/>
    </location>
</feature>
<evidence type="ECO:0000313" key="2">
    <source>
        <dbReference type="EMBL" id="CAF4089163.1"/>
    </source>
</evidence>
<name>A0A8S2Q9Z0_9BILA</name>
<comment type="caution">
    <text evidence="2">The sequence shown here is derived from an EMBL/GenBank/DDBJ whole genome shotgun (WGS) entry which is preliminary data.</text>
</comment>
<organism evidence="2 4">
    <name type="scientific">Rotaria magnacalcarata</name>
    <dbReference type="NCBI Taxonomy" id="392030"/>
    <lineage>
        <taxon>Eukaryota</taxon>
        <taxon>Metazoa</taxon>
        <taxon>Spiralia</taxon>
        <taxon>Gnathifera</taxon>
        <taxon>Rotifera</taxon>
        <taxon>Eurotatoria</taxon>
        <taxon>Bdelloidea</taxon>
        <taxon>Philodinida</taxon>
        <taxon>Philodinidae</taxon>
        <taxon>Rotaria</taxon>
    </lineage>
</organism>
<evidence type="ECO:0000313" key="4">
    <source>
        <dbReference type="Proteomes" id="UP000681720"/>
    </source>
</evidence>
<evidence type="ECO:0000313" key="3">
    <source>
        <dbReference type="EMBL" id="CAF4125666.1"/>
    </source>
</evidence>